<evidence type="ECO:0000313" key="11">
    <source>
        <dbReference type="Proteomes" id="UP000813462"/>
    </source>
</evidence>
<proteinExistence type="inferred from homology"/>
<evidence type="ECO:0000256" key="7">
    <source>
        <dbReference type="SAM" id="Phobius"/>
    </source>
</evidence>
<keyword evidence="7" id="KW-1133">Transmembrane helix</keyword>
<feature type="domain" description="GST N-terminal" evidence="8">
    <location>
        <begin position="10"/>
        <end position="125"/>
    </location>
</feature>
<dbReference type="GO" id="GO:0004364">
    <property type="term" value="F:glutathione transferase activity"/>
    <property type="evidence" value="ECO:0007669"/>
    <property type="project" value="UniProtKB-EC"/>
</dbReference>
<evidence type="ECO:0000256" key="2">
    <source>
        <dbReference type="ARBA" id="ARBA00022679"/>
    </source>
</evidence>
<comment type="similarity">
    <text evidence="4">Belongs to the GST superfamily. DHAR family.</text>
</comment>
<keyword evidence="3" id="KW-0560">Oxidoreductase</keyword>
<reference evidence="10" key="1">
    <citation type="journal article" date="2021" name="Front. Plant Sci.">
        <title>Chromosome-Scale Genome Assembly for Chinese Sour Jujube and Insights Into Its Genome Evolution and Domestication Signature.</title>
        <authorList>
            <person name="Shen L.-Y."/>
            <person name="Luo H."/>
            <person name="Wang X.-L."/>
            <person name="Wang X.-M."/>
            <person name="Qiu X.-J."/>
            <person name="Liu H."/>
            <person name="Zhou S.-S."/>
            <person name="Jia K.-H."/>
            <person name="Nie S."/>
            <person name="Bao Y.-T."/>
            <person name="Zhang R.-G."/>
            <person name="Yun Q.-Z."/>
            <person name="Chai Y.-H."/>
            <person name="Lu J.-Y."/>
            <person name="Li Y."/>
            <person name="Zhao S.-W."/>
            <person name="Mao J.-F."/>
            <person name="Jia S.-G."/>
            <person name="Mao Y.-M."/>
        </authorList>
    </citation>
    <scope>NUCLEOTIDE SEQUENCE</scope>
    <source>
        <strain evidence="10">AT0</strain>
        <tissue evidence="10">Leaf</tissue>
    </source>
</reference>
<keyword evidence="7" id="KW-0812">Transmembrane</keyword>
<keyword evidence="7" id="KW-0472">Membrane</keyword>
<keyword evidence="1" id="KW-0216">Detoxification</keyword>
<sequence>MTLEVAVKAAAGAPDVLGDCPFCQRVLLTLEGKKVPYKLILINLSDKPKWYFFRPRFLTDTAHTFGNSHVSLWLLLLLLLMLMMICRFLEVNPEGKVPVVKFDDKWVSDSDVIVGILEEKFPEPALVTPSEFSSVGSKVFGAFVTFLKSKDPSDGSEQALLAELKALDEHLKAHGPYVAGEKVTAVDLALAPKLYHLDVALGHFKKWTVPADLTHLHKYKESLFSLESFQKTKAEEKYVIAGWEPKVNP</sequence>
<dbReference type="PANTHER" id="PTHR44420">
    <property type="entry name" value="GLUTATHIONE S-TRANSFERASE DHAR2-RELATED"/>
    <property type="match status" value="1"/>
</dbReference>
<dbReference type="GO" id="GO:0033355">
    <property type="term" value="P:ascorbate glutathione cycle"/>
    <property type="evidence" value="ECO:0007669"/>
    <property type="project" value="InterPro"/>
</dbReference>
<dbReference type="SUPFAM" id="SSF52833">
    <property type="entry name" value="Thioredoxin-like"/>
    <property type="match status" value="1"/>
</dbReference>
<dbReference type="Gene3D" id="1.20.1050.10">
    <property type="match status" value="1"/>
</dbReference>
<dbReference type="Pfam" id="PF13410">
    <property type="entry name" value="GST_C_2"/>
    <property type="match status" value="1"/>
</dbReference>
<accession>A0A978VP22</accession>
<dbReference type="Gene3D" id="3.40.30.10">
    <property type="entry name" value="Glutaredoxin"/>
    <property type="match status" value="2"/>
</dbReference>
<feature type="domain" description="GST C-terminal" evidence="9">
    <location>
        <begin position="103"/>
        <end position="249"/>
    </location>
</feature>
<organism evidence="10 11">
    <name type="scientific">Ziziphus jujuba var. spinosa</name>
    <dbReference type="NCBI Taxonomy" id="714518"/>
    <lineage>
        <taxon>Eukaryota</taxon>
        <taxon>Viridiplantae</taxon>
        <taxon>Streptophyta</taxon>
        <taxon>Embryophyta</taxon>
        <taxon>Tracheophyta</taxon>
        <taxon>Spermatophyta</taxon>
        <taxon>Magnoliopsida</taxon>
        <taxon>eudicotyledons</taxon>
        <taxon>Gunneridae</taxon>
        <taxon>Pentapetalae</taxon>
        <taxon>rosids</taxon>
        <taxon>fabids</taxon>
        <taxon>Rosales</taxon>
        <taxon>Rhamnaceae</taxon>
        <taxon>Paliureae</taxon>
        <taxon>Ziziphus</taxon>
    </lineage>
</organism>
<dbReference type="FunFam" id="1.20.1050.10:FF:000029">
    <property type="entry name" value="Glutathione S-transferase DHAR3, chloroplastic"/>
    <property type="match status" value="1"/>
</dbReference>
<dbReference type="InterPro" id="IPR036282">
    <property type="entry name" value="Glutathione-S-Trfase_C_sf"/>
</dbReference>
<dbReference type="Proteomes" id="UP000813462">
    <property type="component" value="Unassembled WGS sequence"/>
</dbReference>
<evidence type="ECO:0000256" key="6">
    <source>
        <dbReference type="ARBA" id="ARBA00049544"/>
    </source>
</evidence>
<name>A0A978VP22_ZIZJJ</name>
<evidence type="ECO:0000313" key="10">
    <source>
        <dbReference type="EMBL" id="KAH7537297.1"/>
    </source>
</evidence>
<comment type="catalytic activity">
    <reaction evidence="5">
        <text>RX + glutathione = an S-substituted glutathione + a halide anion + H(+)</text>
        <dbReference type="Rhea" id="RHEA:16437"/>
        <dbReference type="ChEBI" id="CHEBI:15378"/>
        <dbReference type="ChEBI" id="CHEBI:16042"/>
        <dbReference type="ChEBI" id="CHEBI:17792"/>
        <dbReference type="ChEBI" id="CHEBI:57925"/>
        <dbReference type="ChEBI" id="CHEBI:90779"/>
        <dbReference type="EC" id="2.5.1.18"/>
    </reaction>
</comment>
<dbReference type="Pfam" id="PF13409">
    <property type="entry name" value="GST_N_2"/>
    <property type="match status" value="1"/>
</dbReference>
<evidence type="ECO:0000256" key="5">
    <source>
        <dbReference type="ARBA" id="ARBA00047960"/>
    </source>
</evidence>
<dbReference type="InterPro" id="IPR036249">
    <property type="entry name" value="Thioredoxin-like_sf"/>
</dbReference>
<evidence type="ECO:0008006" key="12">
    <source>
        <dbReference type="Google" id="ProtNLM"/>
    </source>
</evidence>
<evidence type="ECO:0000259" key="8">
    <source>
        <dbReference type="PROSITE" id="PS50404"/>
    </source>
</evidence>
<dbReference type="InterPro" id="IPR010987">
    <property type="entry name" value="Glutathione-S-Trfase_C-like"/>
</dbReference>
<dbReference type="CDD" id="cd00570">
    <property type="entry name" value="GST_N_family"/>
    <property type="match status" value="1"/>
</dbReference>
<dbReference type="CDD" id="cd03201">
    <property type="entry name" value="GST_C_DHAR"/>
    <property type="match status" value="1"/>
</dbReference>
<comment type="caution">
    <text evidence="10">The sequence shown here is derived from an EMBL/GenBank/DDBJ whole genome shotgun (WGS) entry which is preliminary data.</text>
</comment>
<evidence type="ECO:0000256" key="3">
    <source>
        <dbReference type="ARBA" id="ARBA00023002"/>
    </source>
</evidence>
<feature type="transmembrane region" description="Helical" evidence="7">
    <location>
        <begin position="70"/>
        <end position="89"/>
    </location>
</feature>
<dbReference type="InterPro" id="IPR004045">
    <property type="entry name" value="Glutathione_S-Trfase_N"/>
</dbReference>
<protein>
    <recommendedName>
        <fullName evidence="12">Glutathione S-transferase DHAR2-like</fullName>
    </recommendedName>
</protein>
<evidence type="ECO:0000259" key="9">
    <source>
        <dbReference type="PROSITE" id="PS50405"/>
    </source>
</evidence>
<keyword evidence="2" id="KW-0808">Transferase</keyword>
<dbReference type="InterPro" id="IPR044627">
    <property type="entry name" value="DHAR1/2/3/4"/>
</dbReference>
<dbReference type="SUPFAM" id="SSF47616">
    <property type="entry name" value="GST C-terminal domain-like"/>
    <property type="match status" value="1"/>
</dbReference>
<dbReference type="PANTHER" id="PTHR44420:SF6">
    <property type="entry name" value="REDUCTASE, PUTATIVE-RELATED"/>
    <property type="match status" value="1"/>
</dbReference>
<dbReference type="AlphaFoldDB" id="A0A978VP22"/>
<evidence type="ECO:0000256" key="1">
    <source>
        <dbReference type="ARBA" id="ARBA00022575"/>
    </source>
</evidence>
<dbReference type="EMBL" id="JAEACU010000003">
    <property type="protein sequence ID" value="KAH7537297.1"/>
    <property type="molecule type" value="Genomic_DNA"/>
</dbReference>
<dbReference type="GO" id="GO:0045174">
    <property type="term" value="F:glutathione dehydrogenase (ascorbate) activity"/>
    <property type="evidence" value="ECO:0007669"/>
    <property type="project" value="UniProtKB-EC"/>
</dbReference>
<evidence type="ECO:0000256" key="4">
    <source>
        <dbReference type="ARBA" id="ARBA00024194"/>
    </source>
</evidence>
<dbReference type="PROSITE" id="PS50405">
    <property type="entry name" value="GST_CTER"/>
    <property type="match status" value="1"/>
</dbReference>
<comment type="catalytic activity">
    <reaction evidence="6">
        <text>L-dehydroascorbate + 2 glutathione = glutathione disulfide + L-ascorbate</text>
        <dbReference type="Rhea" id="RHEA:24424"/>
        <dbReference type="ChEBI" id="CHEBI:38290"/>
        <dbReference type="ChEBI" id="CHEBI:57925"/>
        <dbReference type="ChEBI" id="CHEBI:58297"/>
        <dbReference type="ChEBI" id="CHEBI:58539"/>
        <dbReference type="EC" id="1.8.5.1"/>
    </reaction>
</comment>
<dbReference type="PROSITE" id="PS50404">
    <property type="entry name" value="GST_NTER"/>
    <property type="match status" value="1"/>
</dbReference>
<gene>
    <name evidence="10" type="ORF">FEM48_Zijuj03G0077800</name>
</gene>